<evidence type="ECO:0000313" key="13">
    <source>
        <dbReference type="Proteomes" id="UP000182278"/>
    </source>
</evidence>
<evidence type="ECO:0000256" key="8">
    <source>
        <dbReference type="ARBA" id="ARBA00023136"/>
    </source>
</evidence>
<keyword evidence="5 9" id="KW-0064">Aspartyl protease</keyword>
<evidence type="ECO:0000313" key="12">
    <source>
        <dbReference type="EMBL" id="OIN96617.1"/>
    </source>
</evidence>
<feature type="active site" evidence="9">
    <location>
        <position position="129"/>
    </location>
</feature>
<dbReference type="Proteomes" id="UP000182278">
    <property type="component" value="Unassembled WGS sequence"/>
</dbReference>
<evidence type="ECO:0000256" key="9">
    <source>
        <dbReference type="HAMAP-Rule" id="MF_00161"/>
    </source>
</evidence>
<evidence type="ECO:0000256" key="6">
    <source>
        <dbReference type="ARBA" id="ARBA00022801"/>
    </source>
</evidence>
<keyword evidence="3 9" id="KW-0645">Protease</keyword>
<evidence type="ECO:0000256" key="3">
    <source>
        <dbReference type="ARBA" id="ARBA00022670"/>
    </source>
</evidence>
<comment type="pathway">
    <text evidence="9">Protein modification; lipoprotein biosynthesis (signal peptide cleavage).</text>
</comment>
<evidence type="ECO:0000256" key="2">
    <source>
        <dbReference type="ARBA" id="ARBA00022475"/>
    </source>
</evidence>
<dbReference type="EC" id="3.4.23.36" evidence="9"/>
<keyword evidence="7 9" id="KW-1133">Transmembrane helix</keyword>
<protein>
    <recommendedName>
        <fullName evidence="9">Lipoprotein signal peptidase</fullName>
        <ecNumber evidence="9">3.4.23.36</ecNumber>
    </recommendedName>
    <alternativeName>
        <fullName evidence="9">Prolipoprotein signal peptidase</fullName>
    </alternativeName>
    <alternativeName>
        <fullName evidence="9">Signal peptidase II</fullName>
        <shortName evidence="9">SPase II</shortName>
    </alternativeName>
</protein>
<comment type="function">
    <text evidence="9 10">This protein specifically catalyzes the removal of signal peptides from prolipoproteins.</text>
</comment>
<evidence type="ECO:0000256" key="11">
    <source>
        <dbReference type="RuleBase" id="RU004181"/>
    </source>
</evidence>
<dbReference type="HAMAP" id="MF_00161">
    <property type="entry name" value="LspA"/>
    <property type="match status" value="1"/>
</dbReference>
<comment type="similarity">
    <text evidence="1 9 11">Belongs to the peptidase A8 family.</text>
</comment>
<feature type="transmembrane region" description="Helical" evidence="9">
    <location>
        <begin position="87"/>
        <end position="105"/>
    </location>
</feature>
<reference evidence="12 13" key="1">
    <citation type="journal article" date="2016" name="Environ. Microbiol.">
        <title>Genomic resolution of a cold subsurface aquifer community provides metabolic insights for novel microbes adapted to high CO concentrations.</title>
        <authorList>
            <person name="Probst A.J."/>
            <person name="Castelle C.J."/>
            <person name="Singh A."/>
            <person name="Brown C.T."/>
            <person name="Anantharaman K."/>
            <person name="Sharon I."/>
            <person name="Hug L.A."/>
            <person name="Burstein D."/>
            <person name="Emerson J.B."/>
            <person name="Thomas B.C."/>
            <person name="Banfield J.F."/>
        </authorList>
    </citation>
    <scope>NUCLEOTIDE SEQUENCE [LARGE SCALE GENOMIC DNA]</scope>
    <source>
        <strain evidence="12">CG1_02_38_46</strain>
    </source>
</reference>
<dbReference type="Pfam" id="PF01252">
    <property type="entry name" value="Peptidase_A8"/>
    <property type="match status" value="1"/>
</dbReference>
<dbReference type="GO" id="GO:0006508">
    <property type="term" value="P:proteolysis"/>
    <property type="evidence" value="ECO:0007669"/>
    <property type="project" value="UniProtKB-KW"/>
</dbReference>
<accession>A0A1J4SAY6</accession>
<dbReference type="GO" id="GO:0005886">
    <property type="term" value="C:plasma membrane"/>
    <property type="evidence" value="ECO:0007669"/>
    <property type="project" value="UniProtKB-SubCell"/>
</dbReference>
<comment type="subcellular location">
    <subcellularLocation>
        <location evidence="9">Cell membrane</location>
        <topology evidence="9">Multi-pass membrane protein</topology>
    </subcellularLocation>
</comment>
<evidence type="ECO:0000256" key="5">
    <source>
        <dbReference type="ARBA" id="ARBA00022750"/>
    </source>
</evidence>
<comment type="caution">
    <text evidence="12">The sequence shown here is derived from an EMBL/GenBank/DDBJ whole genome shotgun (WGS) entry which is preliminary data.</text>
</comment>
<comment type="catalytic activity">
    <reaction evidence="9 10">
        <text>Release of signal peptides from bacterial membrane prolipoproteins. Hydrolyzes -Xaa-Yaa-Zaa-|-(S,diacylglyceryl)Cys-, in which Xaa is hydrophobic (preferably Leu), and Yaa (Ala or Ser) and Zaa (Gly or Ala) have small, neutral side chains.</text>
        <dbReference type="EC" id="3.4.23.36"/>
    </reaction>
</comment>
<keyword evidence="2 9" id="KW-1003">Cell membrane</keyword>
<comment type="caution">
    <text evidence="9">Lacks conserved residue(s) required for the propagation of feature annotation.</text>
</comment>
<feature type="transmembrane region" description="Helical" evidence="9">
    <location>
        <begin position="125"/>
        <end position="145"/>
    </location>
</feature>
<name>A0A1J4SAY6_9BACT</name>
<dbReference type="UniPathway" id="UPA00665"/>
<evidence type="ECO:0000256" key="10">
    <source>
        <dbReference type="RuleBase" id="RU000594"/>
    </source>
</evidence>
<dbReference type="STRING" id="1817893.AUJ66_05715"/>
<feature type="active site" evidence="9">
    <location>
        <position position="115"/>
    </location>
</feature>
<keyword evidence="8 9" id="KW-0472">Membrane</keyword>
<proteinExistence type="inferred from homology"/>
<evidence type="ECO:0000256" key="7">
    <source>
        <dbReference type="ARBA" id="ARBA00022989"/>
    </source>
</evidence>
<dbReference type="GO" id="GO:0004190">
    <property type="term" value="F:aspartic-type endopeptidase activity"/>
    <property type="evidence" value="ECO:0007669"/>
    <property type="project" value="UniProtKB-UniRule"/>
</dbReference>
<evidence type="ECO:0000256" key="4">
    <source>
        <dbReference type="ARBA" id="ARBA00022692"/>
    </source>
</evidence>
<organism evidence="12 13">
    <name type="scientific">Candidatus Desantisbacteria bacterium CG1_02_38_46</name>
    <dbReference type="NCBI Taxonomy" id="1817893"/>
    <lineage>
        <taxon>Bacteria</taxon>
        <taxon>Candidatus Desantisiibacteriota</taxon>
    </lineage>
</organism>
<dbReference type="PANTHER" id="PTHR33695:SF1">
    <property type="entry name" value="LIPOPROTEIN SIGNAL PEPTIDASE"/>
    <property type="match status" value="1"/>
</dbReference>
<dbReference type="EMBL" id="MNUO01000088">
    <property type="protein sequence ID" value="OIN96617.1"/>
    <property type="molecule type" value="Genomic_DNA"/>
</dbReference>
<dbReference type="PANTHER" id="PTHR33695">
    <property type="entry name" value="LIPOPROTEIN SIGNAL PEPTIDASE"/>
    <property type="match status" value="1"/>
</dbReference>
<gene>
    <name evidence="9" type="primary">lspA</name>
    <name evidence="12" type="ORF">AUJ66_05715</name>
</gene>
<keyword evidence="4 9" id="KW-0812">Transmembrane</keyword>
<dbReference type="AlphaFoldDB" id="A0A1J4SAY6"/>
<dbReference type="InterPro" id="IPR001872">
    <property type="entry name" value="Peptidase_A8"/>
</dbReference>
<evidence type="ECO:0000256" key="1">
    <source>
        <dbReference type="ARBA" id="ARBA00006139"/>
    </source>
</evidence>
<dbReference type="NCBIfam" id="TIGR00077">
    <property type="entry name" value="lspA"/>
    <property type="match status" value="1"/>
</dbReference>
<keyword evidence="6 9" id="KW-0378">Hydrolase</keyword>
<sequence length="146" mass="16473">MKKNILFVMAIMVLIVIADQFSKYLVSKNIALNSSVPVIENVFHITFVKNQGMAFGLFQKGNLPFILFSAVFIAALVVFSKKFIERFYSKVGFSLVLAGAVGNFVDRIKHGYIIDFLDFRIWPVFNLSDAALCIGVIFLCIQYCLK</sequence>
<dbReference type="PROSITE" id="PS00855">
    <property type="entry name" value="SPASE_II"/>
    <property type="match status" value="1"/>
</dbReference>
<dbReference type="PRINTS" id="PR00781">
    <property type="entry name" value="LIPOSIGPTASE"/>
</dbReference>
<feature type="transmembrane region" description="Helical" evidence="9">
    <location>
        <begin position="63"/>
        <end position="80"/>
    </location>
</feature>